<accession>A0ABS7TZP9</accession>
<dbReference type="InterPro" id="IPR011047">
    <property type="entry name" value="Quinoprotein_ADH-like_sf"/>
</dbReference>
<gene>
    <name evidence="1" type="ORF">K7C98_30905</name>
</gene>
<dbReference type="EMBL" id="JAIRAU010000043">
    <property type="protein sequence ID" value="MBZ5713661.1"/>
    <property type="molecule type" value="Genomic_DNA"/>
</dbReference>
<organism evidence="1 2">
    <name type="scientific">Nannocystis pusilla</name>
    <dbReference type="NCBI Taxonomy" id="889268"/>
    <lineage>
        <taxon>Bacteria</taxon>
        <taxon>Pseudomonadati</taxon>
        <taxon>Myxococcota</taxon>
        <taxon>Polyangia</taxon>
        <taxon>Nannocystales</taxon>
        <taxon>Nannocystaceae</taxon>
        <taxon>Nannocystis</taxon>
    </lineage>
</organism>
<dbReference type="RefSeq" id="WP_224195394.1">
    <property type="nucleotide sequence ID" value="NZ_JAIRAU010000043.1"/>
</dbReference>
<evidence type="ECO:0000313" key="2">
    <source>
        <dbReference type="Proteomes" id="UP001139031"/>
    </source>
</evidence>
<comment type="caution">
    <text evidence="1">The sequence shown here is derived from an EMBL/GenBank/DDBJ whole genome shotgun (WGS) entry which is preliminary data.</text>
</comment>
<dbReference type="SUPFAM" id="SSF50998">
    <property type="entry name" value="Quinoprotein alcohol dehydrogenase-like"/>
    <property type="match status" value="1"/>
</dbReference>
<dbReference type="Proteomes" id="UP001139031">
    <property type="component" value="Unassembled WGS sequence"/>
</dbReference>
<protein>
    <submittedName>
        <fullName evidence="1">Uncharacterized protein</fullName>
    </submittedName>
</protein>
<sequence>MTGGFVGAWELESEEAVLMALSADGVPAWDIRLDHNQVLAVAVDPAGTNFVLALDRDIEGGDVYLVAVESTGLVRWDMPVGSNTGFAMMGALTPFAVIPDGQGGAYTLGQNHHLQTQDKPVFDERLLARYHPTGERAWEARSGVTDVIDGGGLVVVSDEWLVSAVDGGSGTSVAVHRIDGSLLCERSIPDRRVRAVVARAPSEVVLTGQATSDRSAWFARYRVAPE</sequence>
<proteinExistence type="predicted"/>
<reference evidence="1" key="1">
    <citation type="submission" date="2021-08" db="EMBL/GenBank/DDBJ databases">
        <authorList>
            <person name="Stevens D.C."/>
        </authorList>
    </citation>
    <scope>NUCLEOTIDE SEQUENCE</scope>
    <source>
        <strain evidence="1">DSM 53165</strain>
    </source>
</reference>
<keyword evidence="2" id="KW-1185">Reference proteome</keyword>
<name>A0ABS7TZP9_9BACT</name>
<evidence type="ECO:0000313" key="1">
    <source>
        <dbReference type="EMBL" id="MBZ5713661.1"/>
    </source>
</evidence>